<name>A0A133V6Z0_9EURY</name>
<evidence type="ECO:0000313" key="2">
    <source>
        <dbReference type="Proteomes" id="UP000070035"/>
    </source>
</evidence>
<keyword evidence="2" id="KW-1185">Reference proteome</keyword>
<protein>
    <submittedName>
        <fullName evidence="1">Uncharacterized protein</fullName>
    </submittedName>
</protein>
<proteinExistence type="predicted"/>
<organism evidence="1 2">
    <name type="scientific">candidate division MSBL1 archaeon SCGC-AAA261F17</name>
    <dbReference type="NCBI Taxonomy" id="1698274"/>
    <lineage>
        <taxon>Archaea</taxon>
        <taxon>Methanobacteriati</taxon>
        <taxon>Methanobacteriota</taxon>
        <taxon>candidate division MSBL1</taxon>
    </lineage>
</organism>
<dbReference type="Proteomes" id="UP000070035">
    <property type="component" value="Unassembled WGS sequence"/>
</dbReference>
<gene>
    <name evidence="1" type="ORF">AKJ44_01145</name>
</gene>
<accession>A0A133V6Z0</accession>
<dbReference type="EMBL" id="LHXY01000009">
    <property type="protein sequence ID" value="KXB02210.1"/>
    <property type="molecule type" value="Genomic_DNA"/>
</dbReference>
<sequence>MTVINLFRIGGSCYFKHYFGSRELFDEFRAYYDSLEYRFEVGEGELEDVIGKLRSYGFEVNLVEEDEISEYTVIVDKFKKHGDLLRNAVDVVELGDEKALVMKDKVAKEEALERGRKPDEEWLERL</sequence>
<evidence type="ECO:0000313" key="1">
    <source>
        <dbReference type="EMBL" id="KXB02210.1"/>
    </source>
</evidence>
<dbReference type="AlphaFoldDB" id="A0A133V6Z0"/>
<comment type="caution">
    <text evidence="1">The sequence shown here is derived from an EMBL/GenBank/DDBJ whole genome shotgun (WGS) entry which is preliminary data.</text>
</comment>
<reference evidence="1 2" key="1">
    <citation type="journal article" date="2016" name="Sci. Rep.">
        <title>Metabolic traits of an uncultured archaeal lineage -MSBL1- from brine pools of the Red Sea.</title>
        <authorList>
            <person name="Mwirichia R."/>
            <person name="Alam I."/>
            <person name="Rashid M."/>
            <person name="Vinu M."/>
            <person name="Ba-Alawi W."/>
            <person name="Anthony Kamau A."/>
            <person name="Kamanda Ngugi D."/>
            <person name="Goker M."/>
            <person name="Klenk H.P."/>
            <person name="Bajic V."/>
            <person name="Stingl U."/>
        </authorList>
    </citation>
    <scope>NUCLEOTIDE SEQUENCE [LARGE SCALE GENOMIC DNA]</scope>
    <source>
        <strain evidence="1">SCGC-AAA261F17</strain>
    </source>
</reference>